<feature type="signal peptide" evidence="1">
    <location>
        <begin position="1"/>
        <end position="20"/>
    </location>
</feature>
<name>A0AAV7S6C2_PLEWA</name>
<dbReference type="GO" id="GO:0030414">
    <property type="term" value="F:peptidase inhibitor activity"/>
    <property type="evidence" value="ECO:0007669"/>
    <property type="project" value="InterPro"/>
</dbReference>
<feature type="domain" description="WAP" evidence="2">
    <location>
        <begin position="31"/>
        <end position="79"/>
    </location>
</feature>
<dbReference type="GO" id="GO:0005576">
    <property type="term" value="C:extracellular region"/>
    <property type="evidence" value="ECO:0007669"/>
    <property type="project" value="InterPro"/>
</dbReference>
<dbReference type="SMART" id="SM00217">
    <property type="entry name" value="WAP"/>
    <property type="match status" value="1"/>
</dbReference>
<dbReference type="AlphaFoldDB" id="A0AAV7S6C2"/>
<evidence type="ECO:0000259" key="2">
    <source>
        <dbReference type="PROSITE" id="PS51390"/>
    </source>
</evidence>
<proteinExistence type="predicted"/>
<sequence length="81" mass="8644">MMKTSVTILLLAALLGLCETLPVEGGGSPAVNSKPGRCPKITPGPCFAPHLNYCESDEECPRDQKCCILLCGYRCTALQTD</sequence>
<feature type="chain" id="PRO_5043552246" description="WAP domain-containing protein" evidence="1">
    <location>
        <begin position="21"/>
        <end position="81"/>
    </location>
</feature>
<dbReference type="FunFam" id="4.10.75.10:FF:000001">
    <property type="entry name" value="Anosmin 1"/>
    <property type="match status" value="1"/>
</dbReference>
<dbReference type="SUPFAM" id="SSF57256">
    <property type="entry name" value="Elafin-like"/>
    <property type="match status" value="1"/>
</dbReference>
<reference evidence="3" key="1">
    <citation type="journal article" date="2022" name="bioRxiv">
        <title>Sequencing and chromosome-scale assembly of the giantPleurodeles waltlgenome.</title>
        <authorList>
            <person name="Brown T."/>
            <person name="Elewa A."/>
            <person name="Iarovenko S."/>
            <person name="Subramanian E."/>
            <person name="Araus A.J."/>
            <person name="Petzold A."/>
            <person name="Susuki M."/>
            <person name="Suzuki K.-i.T."/>
            <person name="Hayashi T."/>
            <person name="Toyoda A."/>
            <person name="Oliveira C."/>
            <person name="Osipova E."/>
            <person name="Leigh N.D."/>
            <person name="Simon A."/>
            <person name="Yun M.H."/>
        </authorList>
    </citation>
    <scope>NUCLEOTIDE SEQUENCE</scope>
    <source>
        <strain evidence="3">20211129_DDA</strain>
        <tissue evidence="3">Liver</tissue>
    </source>
</reference>
<dbReference type="Gene3D" id="4.10.75.10">
    <property type="entry name" value="Elafin-like"/>
    <property type="match status" value="1"/>
</dbReference>
<comment type="caution">
    <text evidence="3">The sequence shown here is derived from an EMBL/GenBank/DDBJ whole genome shotgun (WGS) entry which is preliminary data.</text>
</comment>
<dbReference type="InterPro" id="IPR036645">
    <property type="entry name" value="Elafin-like_sf"/>
</dbReference>
<evidence type="ECO:0000313" key="4">
    <source>
        <dbReference type="Proteomes" id="UP001066276"/>
    </source>
</evidence>
<gene>
    <name evidence="3" type="ORF">NDU88_011483</name>
</gene>
<evidence type="ECO:0000256" key="1">
    <source>
        <dbReference type="SAM" id="SignalP"/>
    </source>
</evidence>
<organism evidence="3 4">
    <name type="scientific">Pleurodeles waltl</name>
    <name type="common">Iberian ribbed newt</name>
    <dbReference type="NCBI Taxonomy" id="8319"/>
    <lineage>
        <taxon>Eukaryota</taxon>
        <taxon>Metazoa</taxon>
        <taxon>Chordata</taxon>
        <taxon>Craniata</taxon>
        <taxon>Vertebrata</taxon>
        <taxon>Euteleostomi</taxon>
        <taxon>Amphibia</taxon>
        <taxon>Batrachia</taxon>
        <taxon>Caudata</taxon>
        <taxon>Salamandroidea</taxon>
        <taxon>Salamandridae</taxon>
        <taxon>Pleurodelinae</taxon>
        <taxon>Pleurodeles</taxon>
    </lineage>
</organism>
<dbReference type="PRINTS" id="PR00003">
    <property type="entry name" value="4DISULPHCORE"/>
</dbReference>
<dbReference type="InterPro" id="IPR008197">
    <property type="entry name" value="WAP_dom"/>
</dbReference>
<protein>
    <recommendedName>
        <fullName evidence="2">WAP domain-containing protein</fullName>
    </recommendedName>
</protein>
<evidence type="ECO:0000313" key="3">
    <source>
        <dbReference type="EMBL" id="KAJ1158810.1"/>
    </source>
</evidence>
<accession>A0AAV7S6C2</accession>
<dbReference type="PROSITE" id="PS51390">
    <property type="entry name" value="WAP"/>
    <property type="match status" value="1"/>
</dbReference>
<keyword evidence="4" id="KW-1185">Reference proteome</keyword>
<dbReference type="Pfam" id="PF00095">
    <property type="entry name" value="WAP"/>
    <property type="match status" value="1"/>
</dbReference>
<dbReference type="Proteomes" id="UP001066276">
    <property type="component" value="Chromosome 5"/>
</dbReference>
<dbReference type="EMBL" id="JANPWB010000009">
    <property type="protein sequence ID" value="KAJ1158810.1"/>
    <property type="molecule type" value="Genomic_DNA"/>
</dbReference>
<keyword evidence="1" id="KW-0732">Signal</keyword>